<dbReference type="EMBL" id="CAADFC020000013">
    <property type="protein sequence ID" value="VIO71447.1"/>
    <property type="molecule type" value="Genomic_DNA"/>
</dbReference>
<feature type="signal peptide" evidence="2">
    <location>
        <begin position="1"/>
        <end position="21"/>
    </location>
</feature>
<sequence>MTNHRVALILFAVALATALVAATITTLENVNTRVASNETPPGAMGLARPHPPLDRAPGVPLETPVRR</sequence>
<organism evidence="3 4">
    <name type="scientific">Bradyrhizobium ivorense</name>
    <dbReference type="NCBI Taxonomy" id="2511166"/>
    <lineage>
        <taxon>Bacteria</taxon>
        <taxon>Pseudomonadati</taxon>
        <taxon>Pseudomonadota</taxon>
        <taxon>Alphaproteobacteria</taxon>
        <taxon>Hyphomicrobiales</taxon>
        <taxon>Nitrobacteraceae</taxon>
        <taxon>Bradyrhizobium</taxon>
    </lineage>
</organism>
<evidence type="ECO:0000256" key="1">
    <source>
        <dbReference type="SAM" id="MobiDB-lite"/>
    </source>
</evidence>
<dbReference type="RefSeq" id="WP_139860942.1">
    <property type="nucleotide sequence ID" value="NZ_CAADFC020000013.1"/>
</dbReference>
<evidence type="ECO:0000313" key="3">
    <source>
        <dbReference type="EMBL" id="VIO71447.1"/>
    </source>
</evidence>
<dbReference type="Proteomes" id="UP000328092">
    <property type="component" value="Unassembled WGS sequence"/>
</dbReference>
<proteinExistence type="predicted"/>
<protein>
    <submittedName>
        <fullName evidence="3">Uncharacterized protein</fullName>
    </submittedName>
</protein>
<comment type="caution">
    <text evidence="3">The sequence shown here is derived from an EMBL/GenBank/DDBJ whole genome shotgun (WGS) entry which is preliminary data.</text>
</comment>
<name>A0A508TE95_9BRAD</name>
<feature type="region of interest" description="Disordered" evidence="1">
    <location>
        <begin position="31"/>
        <end position="67"/>
    </location>
</feature>
<feature type="chain" id="PRO_5021235458" evidence="2">
    <location>
        <begin position="22"/>
        <end position="67"/>
    </location>
</feature>
<evidence type="ECO:0000256" key="2">
    <source>
        <dbReference type="SAM" id="SignalP"/>
    </source>
</evidence>
<accession>A0A508TE95</accession>
<dbReference type="AlphaFoldDB" id="A0A508TE95"/>
<evidence type="ECO:0000313" key="4">
    <source>
        <dbReference type="Proteomes" id="UP000328092"/>
    </source>
</evidence>
<reference evidence="3" key="1">
    <citation type="submission" date="2019-02" db="EMBL/GenBank/DDBJ databases">
        <authorList>
            <person name="Pothier F.J."/>
        </authorList>
    </citation>
    <scope>NUCLEOTIDE SEQUENCE</scope>
    <source>
        <strain evidence="3">CI-1B</strain>
    </source>
</reference>
<keyword evidence="4" id="KW-1185">Reference proteome</keyword>
<gene>
    <name evidence="3" type="ORF">CI1B_36310</name>
</gene>
<keyword evidence="2" id="KW-0732">Signal</keyword>
<dbReference type="OrthoDB" id="8256343at2"/>